<dbReference type="Proteomes" id="UP000268727">
    <property type="component" value="Unassembled WGS sequence"/>
</dbReference>
<feature type="region of interest" description="Disordered" evidence="1">
    <location>
        <begin position="24"/>
        <end position="43"/>
    </location>
</feature>
<feature type="region of interest" description="Disordered" evidence="1">
    <location>
        <begin position="54"/>
        <end position="82"/>
    </location>
</feature>
<sequence length="82" mass="8858">MTAILFALAVVALVVYGLERNHRRQPHLGSRLAGGTDTEDRDLPRVTADLRAVTARSTARHRGAAPRRPVGAVRSIHPARSA</sequence>
<name>A0A3N1HE51_9PSEU</name>
<evidence type="ECO:0000313" key="3">
    <source>
        <dbReference type="Proteomes" id="UP000268727"/>
    </source>
</evidence>
<dbReference type="EMBL" id="RJKM01000001">
    <property type="protein sequence ID" value="ROP40785.1"/>
    <property type="molecule type" value="Genomic_DNA"/>
</dbReference>
<dbReference type="OrthoDB" id="3701174at2"/>
<organism evidence="2 3">
    <name type="scientific">Saccharothrix texasensis</name>
    <dbReference type="NCBI Taxonomy" id="103734"/>
    <lineage>
        <taxon>Bacteria</taxon>
        <taxon>Bacillati</taxon>
        <taxon>Actinomycetota</taxon>
        <taxon>Actinomycetes</taxon>
        <taxon>Pseudonocardiales</taxon>
        <taxon>Pseudonocardiaceae</taxon>
        <taxon>Saccharothrix</taxon>
    </lineage>
</organism>
<reference evidence="2 3" key="1">
    <citation type="submission" date="2018-11" db="EMBL/GenBank/DDBJ databases">
        <title>Sequencing the genomes of 1000 actinobacteria strains.</title>
        <authorList>
            <person name="Klenk H.-P."/>
        </authorList>
    </citation>
    <scope>NUCLEOTIDE SEQUENCE [LARGE SCALE GENOMIC DNA]</scope>
    <source>
        <strain evidence="2 3">DSM 44231</strain>
    </source>
</reference>
<dbReference type="RefSeq" id="WP_123746026.1">
    <property type="nucleotide sequence ID" value="NZ_RJKM01000001.1"/>
</dbReference>
<evidence type="ECO:0000256" key="1">
    <source>
        <dbReference type="SAM" id="MobiDB-lite"/>
    </source>
</evidence>
<keyword evidence="3" id="KW-1185">Reference proteome</keyword>
<evidence type="ECO:0000313" key="2">
    <source>
        <dbReference type="EMBL" id="ROP40785.1"/>
    </source>
</evidence>
<proteinExistence type="predicted"/>
<protein>
    <submittedName>
        <fullName evidence="2">Uncharacterized protein</fullName>
    </submittedName>
</protein>
<accession>A0A3N1HE51</accession>
<comment type="caution">
    <text evidence="2">The sequence shown here is derived from an EMBL/GenBank/DDBJ whole genome shotgun (WGS) entry which is preliminary data.</text>
</comment>
<dbReference type="AlphaFoldDB" id="A0A3N1HE51"/>
<gene>
    <name evidence="2" type="ORF">EDD40_6203</name>
</gene>